<dbReference type="GO" id="GO:0016301">
    <property type="term" value="F:kinase activity"/>
    <property type="evidence" value="ECO:0007669"/>
    <property type="project" value="UniProtKB-KW"/>
</dbReference>
<proteinExistence type="predicted"/>
<accession>A0A1J7BPR5</accession>
<name>A0A1J7BPR5_FLAJO</name>
<dbReference type="EMBL" id="MLFK01000009">
    <property type="protein sequence ID" value="OIV40687.1"/>
    <property type="molecule type" value="Genomic_DNA"/>
</dbReference>
<keyword evidence="3" id="KW-1185">Reference proteome</keyword>
<feature type="domain" description="PAS" evidence="1">
    <location>
        <begin position="28"/>
        <end position="79"/>
    </location>
</feature>
<dbReference type="InterPro" id="IPR000014">
    <property type="entry name" value="PAS"/>
</dbReference>
<sequence length="202" mass="23307">MDTRFTRPTPSDREVDWNKNKVLLSKTDKNGTILYANEDFIDVSGYDEFELIGQPHNIVRHPDMPKVIFKFLWDSIKSSENIHVIIKNMAKTGRYYWVVTDFKIISDTNGDGDIVGYFGTRKSVPEPIITKFIEPLYKKLLQIEEASGINASEEYLVGFLEERKKTYMEYVDHLIATGKDDKNKISKGLFSGIFEKKSPPKK</sequence>
<organism evidence="2 3">
    <name type="scientific">Flavobacterium johnsoniae</name>
    <name type="common">Cytophaga johnsonae</name>
    <dbReference type="NCBI Taxonomy" id="986"/>
    <lineage>
        <taxon>Bacteria</taxon>
        <taxon>Pseudomonadati</taxon>
        <taxon>Bacteroidota</taxon>
        <taxon>Flavobacteriia</taxon>
        <taxon>Flavobacteriales</taxon>
        <taxon>Flavobacteriaceae</taxon>
        <taxon>Flavobacterium</taxon>
    </lineage>
</organism>
<dbReference type="RefSeq" id="WP_071637891.1">
    <property type="nucleotide sequence ID" value="NZ_MLFK01000009.1"/>
</dbReference>
<keyword evidence="2" id="KW-0418">Kinase</keyword>
<dbReference type="Pfam" id="PF08447">
    <property type="entry name" value="PAS_3"/>
    <property type="match status" value="1"/>
</dbReference>
<evidence type="ECO:0000313" key="3">
    <source>
        <dbReference type="Proteomes" id="UP000182826"/>
    </source>
</evidence>
<keyword evidence="2" id="KW-0808">Transferase</keyword>
<gene>
    <name evidence="2" type="ORF">BKM63_17660</name>
</gene>
<dbReference type="AlphaFoldDB" id="A0A1J7BPR5"/>
<dbReference type="SUPFAM" id="SSF55785">
    <property type="entry name" value="PYP-like sensor domain (PAS domain)"/>
    <property type="match status" value="1"/>
</dbReference>
<evidence type="ECO:0000313" key="2">
    <source>
        <dbReference type="EMBL" id="OIV40687.1"/>
    </source>
</evidence>
<dbReference type="InterPro" id="IPR035965">
    <property type="entry name" value="PAS-like_dom_sf"/>
</dbReference>
<evidence type="ECO:0000259" key="1">
    <source>
        <dbReference type="PROSITE" id="PS50112"/>
    </source>
</evidence>
<dbReference type="Gene3D" id="3.30.450.20">
    <property type="entry name" value="PAS domain"/>
    <property type="match status" value="1"/>
</dbReference>
<reference evidence="2 3" key="1">
    <citation type="submission" date="2016-10" db="EMBL/GenBank/DDBJ databases">
        <title>Draft Genome Sequence of Rhizobacteria Flavobacterium johnsoniae CI04.</title>
        <authorList>
            <person name="Bravo J.I."/>
            <person name="Lozano G.L."/>
            <person name="Handelsman J."/>
        </authorList>
    </citation>
    <scope>NUCLEOTIDE SEQUENCE [LARGE SCALE GENOMIC DNA]</scope>
    <source>
        <strain evidence="2 3">CI04</strain>
    </source>
</reference>
<comment type="caution">
    <text evidence="2">The sequence shown here is derived from an EMBL/GenBank/DDBJ whole genome shotgun (WGS) entry which is preliminary data.</text>
</comment>
<dbReference type="InterPro" id="IPR013655">
    <property type="entry name" value="PAS_fold_3"/>
</dbReference>
<protein>
    <submittedName>
        <fullName evidence="2">Histidine kinase</fullName>
    </submittedName>
</protein>
<dbReference type="OrthoDB" id="9759607at2"/>
<dbReference type="Proteomes" id="UP000182826">
    <property type="component" value="Unassembled WGS sequence"/>
</dbReference>
<dbReference type="PROSITE" id="PS50112">
    <property type="entry name" value="PAS"/>
    <property type="match status" value="1"/>
</dbReference>
<dbReference type="CDD" id="cd00130">
    <property type="entry name" value="PAS"/>
    <property type="match status" value="1"/>
</dbReference>
<dbReference type="NCBIfam" id="TIGR00229">
    <property type="entry name" value="sensory_box"/>
    <property type="match status" value="1"/>
</dbReference>